<comment type="caution">
    <text evidence="1">The sequence shown here is derived from an EMBL/GenBank/DDBJ whole genome shotgun (WGS) entry which is preliminary data.</text>
</comment>
<reference evidence="1" key="1">
    <citation type="submission" date="2020-12" db="EMBL/GenBank/DDBJ databases">
        <title>Bacterial novel species Flavobacterium sp. SE-1-e isolated from soil.</title>
        <authorList>
            <person name="Jung H.-Y."/>
        </authorList>
    </citation>
    <scope>NUCLEOTIDE SEQUENCE</scope>
    <source>
        <strain evidence="1">SE-1-e</strain>
    </source>
</reference>
<keyword evidence="2" id="KW-1185">Reference proteome</keyword>
<evidence type="ECO:0000313" key="2">
    <source>
        <dbReference type="Proteomes" id="UP000609172"/>
    </source>
</evidence>
<dbReference type="RefSeq" id="WP_200104440.1">
    <property type="nucleotide sequence ID" value="NZ_JAEHFV010000001.1"/>
</dbReference>
<protein>
    <submittedName>
        <fullName evidence="1">Uncharacterized protein</fullName>
    </submittedName>
</protein>
<dbReference type="AlphaFoldDB" id="A0A934PJG7"/>
<accession>A0A934PJG7</accession>
<organism evidence="1 2">
    <name type="scientific">Flavobacterium agrisoli</name>
    <dbReference type="NCBI Taxonomy" id="2793066"/>
    <lineage>
        <taxon>Bacteria</taxon>
        <taxon>Pseudomonadati</taxon>
        <taxon>Bacteroidota</taxon>
        <taxon>Flavobacteriia</taxon>
        <taxon>Flavobacteriales</taxon>
        <taxon>Flavobacteriaceae</taxon>
        <taxon>Flavobacterium</taxon>
    </lineage>
</organism>
<dbReference type="Pfam" id="PF19652">
    <property type="entry name" value="DUF6155"/>
    <property type="match status" value="1"/>
</dbReference>
<dbReference type="InterPro" id="IPR046153">
    <property type="entry name" value="DUF6155"/>
</dbReference>
<name>A0A934PJG7_9FLAO</name>
<dbReference type="EMBL" id="JAEHFV010000001">
    <property type="protein sequence ID" value="MBK0368514.1"/>
    <property type="molecule type" value="Genomic_DNA"/>
</dbReference>
<evidence type="ECO:0000313" key="1">
    <source>
        <dbReference type="EMBL" id="MBK0368514.1"/>
    </source>
</evidence>
<dbReference type="Proteomes" id="UP000609172">
    <property type="component" value="Unassembled WGS sequence"/>
</dbReference>
<proteinExistence type="predicted"/>
<sequence length="174" mass="20574">MSKRDLKKYLKELSQEQLQEQIIELYEKFTPVKVFYDFVFNPKEETLLQEAKLKISNEYFPIKVTRRGKAKMRRSVAQKTIKHFITLGVDVFKTADIMLYAIEIAQTYASENTIKQELFYKSMLNSFEQAITFCISNGIWTEFKPRIQAIVTETKQLRWKNSADFEAVYNKSIL</sequence>
<gene>
    <name evidence="1" type="ORF">I5M07_01590</name>
</gene>